<dbReference type="OrthoDB" id="67317at2759"/>
<gene>
    <name evidence="6" type="ORF">L211DRAFT_780988</name>
</gene>
<keyword evidence="2 5" id="KW-0812">Transmembrane</keyword>
<feature type="transmembrane region" description="Helical" evidence="5">
    <location>
        <begin position="7"/>
        <end position="26"/>
    </location>
</feature>
<evidence type="ECO:0000256" key="1">
    <source>
        <dbReference type="ARBA" id="ARBA00004370"/>
    </source>
</evidence>
<proteinExistence type="predicted"/>
<protein>
    <submittedName>
        <fullName evidence="6">Uncharacterized protein</fullName>
    </submittedName>
</protein>
<keyword evidence="7" id="KW-1185">Reference proteome</keyword>
<dbReference type="InParanoid" id="A0A3N4LYS9"/>
<dbReference type="AlphaFoldDB" id="A0A3N4LYS9"/>
<dbReference type="FunCoup" id="A0A3N4LYS9">
    <property type="interactions" value="14"/>
</dbReference>
<organism evidence="6 7">
    <name type="scientific">Terfezia boudieri ATCC MYA-4762</name>
    <dbReference type="NCBI Taxonomy" id="1051890"/>
    <lineage>
        <taxon>Eukaryota</taxon>
        <taxon>Fungi</taxon>
        <taxon>Dikarya</taxon>
        <taxon>Ascomycota</taxon>
        <taxon>Pezizomycotina</taxon>
        <taxon>Pezizomycetes</taxon>
        <taxon>Pezizales</taxon>
        <taxon>Pezizaceae</taxon>
        <taxon>Terfezia</taxon>
    </lineage>
</organism>
<evidence type="ECO:0000256" key="5">
    <source>
        <dbReference type="SAM" id="Phobius"/>
    </source>
</evidence>
<name>A0A3N4LYS9_9PEZI</name>
<evidence type="ECO:0000256" key="2">
    <source>
        <dbReference type="ARBA" id="ARBA00022692"/>
    </source>
</evidence>
<dbReference type="GO" id="GO:0016020">
    <property type="term" value="C:membrane"/>
    <property type="evidence" value="ECO:0007669"/>
    <property type="project" value="UniProtKB-SubCell"/>
</dbReference>
<feature type="non-terminal residue" evidence="6">
    <location>
        <position position="1"/>
    </location>
</feature>
<dbReference type="EMBL" id="ML121533">
    <property type="protein sequence ID" value="RPB26828.1"/>
    <property type="molecule type" value="Genomic_DNA"/>
</dbReference>
<evidence type="ECO:0000256" key="3">
    <source>
        <dbReference type="ARBA" id="ARBA00022989"/>
    </source>
</evidence>
<evidence type="ECO:0000313" key="6">
    <source>
        <dbReference type="EMBL" id="RPB26828.1"/>
    </source>
</evidence>
<reference evidence="6 7" key="1">
    <citation type="journal article" date="2018" name="Nat. Ecol. Evol.">
        <title>Pezizomycetes genomes reveal the molecular basis of ectomycorrhizal truffle lifestyle.</title>
        <authorList>
            <person name="Murat C."/>
            <person name="Payen T."/>
            <person name="Noel B."/>
            <person name="Kuo A."/>
            <person name="Morin E."/>
            <person name="Chen J."/>
            <person name="Kohler A."/>
            <person name="Krizsan K."/>
            <person name="Balestrini R."/>
            <person name="Da Silva C."/>
            <person name="Montanini B."/>
            <person name="Hainaut M."/>
            <person name="Levati E."/>
            <person name="Barry K.W."/>
            <person name="Belfiori B."/>
            <person name="Cichocki N."/>
            <person name="Clum A."/>
            <person name="Dockter R.B."/>
            <person name="Fauchery L."/>
            <person name="Guy J."/>
            <person name="Iotti M."/>
            <person name="Le Tacon F."/>
            <person name="Lindquist E.A."/>
            <person name="Lipzen A."/>
            <person name="Malagnac F."/>
            <person name="Mello A."/>
            <person name="Molinier V."/>
            <person name="Miyauchi S."/>
            <person name="Poulain J."/>
            <person name="Riccioni C."/>
            <person name="Rubini A."/>
            <person name="Sitrit Y."/>
            <person name="Splivallo R."/>
            <person name="Traeger S."/>
            <person name="Wang M."/>
            <person name="Zifcakova L."/>
            <person name="Wipf D."/>
            <person name="Zambonelli A."/>
            <person name="Paolocci F."/>
            <person name="Nowrousian M."/>
            <person name="Ottonello S."/>
            <person name="Baldrian P."/>
            <person name="Spatafora J.W."/>
            <person name="Henrissat B."/>
            <person name="Nagy L.G."/>
            <person name="Aury J.M."/>
            <person name="Wincker P."/>
            <person name="Grigoriev I.V."/>
            <person name="Bonfante P."/>
            <person name="Martin F.M."/>
        </authorList>
    </citation>
    <scope>NUCLEOTIDE SEQUENCE [LARGE SCALE GENOMIC DNA]</scope>
    <source>
        <strain evidence="6 7">ATCC MYA-4762</strain>
    </source>
</reference>
<dbReference type="Pfam" id="PF23489">
    <property type="entry name" value="V-ATPase_su_f"/>
    <property type="match status" value="1"/>
</dbReference>
<feature type="transmembrane region" description="Helical" evidence="5">
    <location>
        <begin position="46"/>
        <end position="70"/>
    </location>
</feature>
<keyword evidence="4 5" id="KW-0472">Membrane</keyword>
<sequence length="80" mass="8591">AAGNAWLCTVTSIFAIVILSVIGFLFRTGHESMMGSINDPEDGKAVANMIFSAVVLYIVTLLFCGCQAWVHATQRQSIAI</sequence>
<evidence type="ECO:0000256" key="4">
    <source>
        <dbReference type="ARBA" id="ARBA00023136"/>
    </source>
</evidence>
<dbReference type="Proteomes" id="UP000267821">
    <property type="component" value="Unassembled WGS sequence"/>
</dbReference>
<comment type="subcellular location">
    <subcellularLocation>
        <location evidence="1">Membrane</location>
    </subcellularLocation>
</comment>
<accession>A0A3N4LYS9</accession>
<dbReference type="InterPro" id="IPR056552">
    <property type="entry name" value="Ribonucl_Kappa"/>
</dbReference>
<evidence type="ECO:0000313" key="7">
    <source>
        <dbReference type="Proteomes" id="UP000267821"/>
    </source>
</evidence>
<dbReference type="STRING" id="1051890.A0A3N4LYS9"/>
<keyword evidence="3 5" id="KW-1133">Transmembrane helix</keyword>